<evidence type="ECO:0000256" key="4">
    <source>
        <dbReference type="ARBA" id="ARBA00022692"/>
    </source>
</evidence>
<feature type="signal peptide" evidence="16">
    <location>
        <begin position="1"/>
        <end position="32"/>
    </location>
</feature>
<evidence type="ECO:0000256" key="10">
    <source>
        <dbReference type="ARBA" id="ARBA00025198"/>
    </source>
</evidence>
<evidence type="ECO:0000256" key="5">
    <source>
        <dbReference type="ARBA" id="ARBA00022781"/>
    </source>
</evidence>
<evidence type="ECO:0000256" key="3">
    <source>
        <dbReference type="ARBA" id="ARBA00022547"/>
    </source>
</evidence>
<dbReference type="InterPro" id="IPR002146">
    <property type="entry name" value="ATP_synth_b/b'su_bac/chlpt"/>
</dbReference>
<evidence type="ECO:0000256" key="12">
    <source>
        <dbReference type="ARBA" id="ARBA00037847"/>
    </source>
</evidence>
<evidence type="ECO:0000256" key="13">
    <source>
        <dbReference type="HAMAP-Rule" id="MF_01398"/>
    </source>
</evidence>
<accession>A0A5R9JCD3</accession>
<keyword evidence="9 13" id="KW-0066">ATP synthesis</keyword>
<evidence type="ECO:0000313" key="18">
    <source>
        <dbReference type="Proteomes" id="UP000305654"/>
    </source>
</evidence>
<keyword evidence="13" id="KW-1003">Cell membrane</keyword>
<dbReference type="GO" id="GO:0046961">
    <property type="term" value="F:proton-transporting ATPase activity, rotational mechanism"/>
    <property type="evidence" value="ECO:0007669"/>
    <property type="project" value="TreeGrafter"/>
</dbReference>
<name>A0A5R9JCD3_9PROT</name>
<evidence type="ECO:0000256" key="15">
    <source>
        <dbReference type="SAM" id="Coils"/>
    </source>
</evidence>
<comment type="similarity">
    <text evidence="1 13 14">Belongs to the ATPase B chain family.</text>
</comment>
<feature type="coiled-coil region" evidence="15">
    <location>
        <begin position="108"/>
        <end position="157"/>
    </location>
</feature>
<comment type="subunit">
    <text evidence="13">F-type ATPases have 2 components, F(1) - the catalytic core - and F(0) - the membrane proton channel. F(1) has five subunits: alpha(3), beta(3), gamma(1), delta(1), epsilon(1). F(0) has three main subunits: a(1), b(2) and c(10-14). The alpha and beta chains form an alternating ring which encloses part of the gamma chain. F(1) is attached to F(0) by a central stalk formed by the gamma and epsilon chains, while a peripheral stalk is formed by the delta and b chains.</text>
</comment>
<dbReference type="RefSeq" id="WP_138324673.1">
    <property type="nucleotide sequence ID" value="NZ_VCDI01000001.1"/>
</dbReference>
<comment type="function">
    <text evidence="11">Component of the F(0) channel, it forms part of the peripheral stalk, linking F(1) to F(0). The b'-subunit is a diverged and duplicated form of b found in plants and photosynthetic bacteria.</text>
</comment>
<evidence type="ECO:0000256" key="7">
    <source>
        <dbReference type="ARBA" id="ARBA00023065"/>
    </source>
</evidence>
<keyword evidence="7 13" id="KW-0406">Ion transport</keyword>
<evidence type="ECO:0000256" key="1">
    <source>
        <dbReference type="ARBA" id="ARBA00005513"/>
    </source>
</evidence>
<keyword evidence="4 13" id="KW-0812">Transmembrane</keyword>
<comment type="caution">
    <text evidence="17">The sequence shown here is derived from an EMBL/GenBank/DDBJ whole genome shotgun (WGS) entry which is preliminary data.</text>
</comment>
<evidence type="ECO:0000313" key="17">
    <source>
        <dbReference type="EMBL" id="TLU74423.1"/>
    </source>
</evidence>
<feature type="transmembrane region" description="Helical" evidence="13">
    <location>
        <begin position="42"/>
        <end position="63"/>
    </location>
</feature>
<dbReference type="GO" id="GO:0046933">
    <property type="term" value="F:proton-transporting ATP synthase activity, rotational mechanism"/>
    <property type="evidence" value="ECO:0007669"/>
    <property type="project" value="UniProtKB-UniRule"/>
</dbReference>
<keyword evidence="16" id="KW-0732">Signal</keyword>
<dbReference type="GO" id="GO:0012505">
    <property type="term" value="C:endomembrane system"/>
    <property type="evidence" value="ECO:0007669"/>
    <property type="project" value="UniProtKB-SubCell"/>
</dbReference>
<dbReference type="OrthoDB" id="7271837at2"/>
<evidence type="ECO:0000256" key="6">
    <source>
        <dbReference type="ARBA" id="ARBA00022989"/>
    </source>
</evidence>
<organism evidence="17 18">
    <name type="scientific">Lichenicoccus roseus</name>
    <dbReference type="NCBI Taxonomy" id="2683649"/>
    <lineage>
        <taxon>Bacteria</taxon>
        <taxon>Pseudomonadati</taxon>
        <taxon>Pseudomonadota</taxon>
        <taxon>Alphaproteobacteria</taxon>
        <taxon>Acetobacterales</taxon>
        <taxon>Acetobacteraceae</taxon>
        <taxon>Lichenicoccus</taxon>
    </lineage>
</organism>
<dbReference type="CDD" id="cd06503">
    <property type="entry name" value="ATP-synt_Fo_b"/>
    <property type="match status" value="1"/>
</dbReference>
<proteinExistence type="inferred from homology"/>
<keyword evidence="3 13" id="KW-0138">CF(0)</keyword>
<feature type="chain" id="PRO_5024289522" description="ATP synthase subunit b" evidence="16">
    <location>
        <begin position="33"/>
        <end position="200"/>
    </location>
</feature>
<keyword evidence="18" id="KW-1185">Reference proteome</keyword>
<dbReference type="PANTHER" id="PTHR33445">
    <property type="entry name" value="ATP SYNTHASE SUBUNIT B', CHLOROPLASTIC"/>
    <property type="match status" value="1"/>
</dbReference>
<protein>
    <recommendedName>
        <fullName evidence="13">ATP synthase subunit b</fullName>
    </recommendedName>
    <alternativeName>
        <fullName evidence="13">ATP synthase F(0) sector subunit b</fullName>
    </alternativeName>
    <alternativeName>
        <fullName evidence="13">ATPase subunit I</fullName>
    </alternativeName>
    <alternativeName>
        <fullName evidence="13">F-type ATPase subunit b</fullName>
        <shortName evidence="13">F-ATPase subunit b</shortName>
    </alternativeName>
</protein>
<dbReference type="PANTHER" id="PTHR33445:SF1">
    <property type="entry name" value="ATP SYNTHASE SUBUNIT B"/>
    <property type="match status" value="1"/>
</dbReference>
<keyword evidence="2 13" id="KW-0813">Transport</keyword>
<dbReference type="GO" id="GO:0005886">
    <property type="term" value="C:plasma membrane"/>
    <property type="evidence" value="ECO:0007669"/>
    <property type="project" value="UniProtKB-SubCell"/>
</dbReference>
<evidence type="ECO:0000256" key="14">
    <source>
        <dbReference type="RuleBase" id="RU003848"/>
    </source>
</evidence>
<dbReference type="Proteomes" id="UP000305654">
    <property type="component" value="Unassembled WGS sequence"/>
</dbReference>
<evidence type="ECO:0000256" key="9">
    <source>
        <dbReference type="ARBA" id="ARBA00023310"/>
    </source>
</evidence>
<sequence length="200" mass="21266">MPGATGLRRLGAQVAVCLLAACVLAGPSPAFAAGMPQLDFHNPLTIWQVVWGAVIFLLLYLVLSRSALPQVASVLDARRGRIEGDLEAARTAKTGTDRAIDDLRRARRKAAAEAQANLDRVLQDAREEAAVRTREMNARLEAEIAAAEAQLAQERTRAMGALRTVAADTAQLLVERVTGQPAGRSLVESHVDGALAARTA</sequence>
<reference evidence="17 18" key="1">
    <citation type="submission" date="2019-05" db="EMBL/GenBank/DDBJ databases">
        <authorList>
            <person name="Pankratov T."/>
            <person name="Grouzdev D."/>
        </authorList>
    </citation>
    <scope>NUCLEOTIDE SEQUENCE [LARGE SCALE GENOMIC DNA]</scope>
    <source>
        <strain evidence="17 18">KEBCLARHB70R</strain>
    </source>
</reference>
<dbReference type="Pfam" id="PF00430">
    <property type="entry name" value="ATP-synt_B"/>
    <property type="match status" value="1"/>
</dbReference>
<evidence type="ECO:0000256" key="8">
    <source>
        <dbReference type="ARBA" id="ARBA00023136"/>
    </source>
</evidence>
<keyword evidence="8 13" id="KW-0472">Membrane</keyword>
<evidence type="ECO:0000256" key="11">
    <source>
        <dbReference type="ARBA" id="ARBA00025614"/>
    </source>
</evidence>
<comment type="subcellular location">
    <subcellularLocation>
        <location evidence="13">Cell membrane</location>
        <topology evidence="13">Single-pass membrane protein</topology>
    </subcellularLocation>
    <subcellularLocation>
        <location evidence="12">Endomembrane system</location>
        <topology evidence="12">Single-pass membrane protein</topology>
    </subcellularLocation>
</comment>
<comment type="function">
    <text evidence="10 13">F(1)F(0) ATP synthase produces ATP from ADP in the presence of a proton or sodium gradient. F-type ATPases consist of two structural domains, F(1) containing the extramembraneous catalytic core and F(0) containing the membrane proton channel, linked together by a central stalk and a peripheral stalk. During catalysis, ATP synthesis in the catalytic domain of F(1) is coupled via a rotary mechanism of the central stalk subunits to proton translocation.</text>
</comment>
<dbReference type="GO" id="GO:0045259">
    <property type="term" value="C:proton-transporting ATP synthase complex"/>
    <property type="evidence" value="ECO:0007669"/>
    <property type="project" value="UniProtKB-KW"/>
</dbReference>
<gene>
    <name evidence="13" type="primary">atpF</name>
    <name evidence="17" type="ORF">FE263_04365</name>
</gene>
<keyword evidence="5 13" id="KW-0375">Hydrogen ion transport</keyword>
<dbReference type="HAMAP" id="MF_01398">
    <property type="entry name" value="ATP_synth_b_bprime"/>
    <property type="match status" value="1"/>
</dbReference>
<dbReference type="EMBL" id="VCDI01000001">
    <property type="protein sequence ID" value="TLU74423.1"/>
    <property type="molecule type" value="Genomic_DNA"/>
</dbReference>
<evidence type="ECO:0000256" key="16">
    <source>
        <dbReference type="SAM" id="SignalP"/>
    </source>
</evidence>
<dbReference type="AlphaFoldDB" id="A0A5R9JCD3"/>
<keyword evidence="6 13" id="KW-1133">Transmembrane helix</keyword>
<dbReference type="InterPro" id="IPR050059">
    <property type="entry name" value="ATP_synthase_B_chain"/>
</dbReference>
<evidence type="ECO:0000256" key="2">
    <source>
        <dbReference type="ARBA" id="ARBA00022448"/>
    </source>
</evidence>
<keyword evidence="15" id="KW-0175">Coiled coil</keyword>